<protein>
    <recommendedName>
        <fullName evidence="1">Transposase IS4-like domain-containing protein</fullName>
    </recommendedName>
</protein>
<evidence type="ECO:0000313" key="2">
    <source>
        <dbReference type="EMBL" id="PJE67101.1"/>
    </source>
</evidence>
<name>A0A2M8L2F2_9BACT</name>
<gene>
    <name evidence="2" type="ORF">COU93_00600</name>
</gene>
<dbReference type="InterPro" id="IPR002559">
    <property type="entry name" value="Transposase_11"/>
</dbReference>
<dbReference type="EMBL" id="PFEI01000035">
    <property type="protein sequence ID" value="PJE67101.1"/>
    <property type="molecule type" value="Genomic_DNA"/>
</dbReference>
<feature type="domain" description="Transposase IS4-like" evidence="1">
    <location>
        <begin position="145"/>
        <end position="285"/>
    </location>
</feature>
<dbReference type="GO" id="GO:0003677">
    <property type="term" value="F:DNA binding"/>
    <property type="evidence" value="ECO:0007669"/>
    <property type="project" value="InterPro"/>
</dbReference>
<dbReference type="GO" id="GO:0006313">
    <property type="term" value="P:DNA transposition"/>
    <property type="evidence" value="ECO:0007669"/>
    <property type="project" value="InterPro"/>
</dbReference>
<proteinExistence type="predicted"/>
<dbReference type="Proteomes" id="UP000229766">
    <property type="component" value="Unassembled WGS sequence"/>
</dbReference>
<evidence type="ECO:0000313" key="3">
    <source>
        <dbReference type="Proteomes" id="UP000229766"/>
    </source>
</evidence>
<dbReference type="AlphaFoldDB" id="A0A2M8L2F2"/>
<sequence length="348" mass="41000">MTILLNIQEKVQCEILPVIRPKWRDSFQLGINALSLIPFCSLNGNARVVGGSNGIMQMYRLVRKDLSSVFTLIMAKLFKITDDSFINIDFTIFDPFAVLCLALQTQVGRAIPVWIETLKYPIKKDSQNIFILESLKKFIKIVGCKFKIVADRGFIGEYLINGFTDLGLTFYVRMKAGKSVIRELKNKDKITNLNKIKWLDFECIIYGHKLRVIRSSTTLQKKLNASECWYIITNDFETSRETILDVYYHRFEIEEAFKDLKHVFNMNQNYFKRKETIEAIIWFQILGFWLLWLTSHIPKLKEEIRINIKKQLSWFKQAWEQLMRERIQPIIPICNYKFRRLGGLVKNV</sequence>
<dbReference type="GO" id="GO:0004803">
    <property type="term" value="F:transposase activity"/>
    <property type="evidence" value="ECO:0007669"/>
    <property type="project" value="InterPro"/>
</dbReference>
<accession>A0A2M8L2F2</accession>
<dbReference type="SUPFAM" id="SSF53098">
    <property type="entry name" value="Ribonuclease H-like"/>
    <property type="match status" value="1"/>
</dbReference>
<dbReference type="InterPro" id="IPR012337">
    <property type="entry name" value="RNaseH-like_sf"/>
</dbReference>
<evidence type="ECO:0000259" key="1">
    <source>
        <dbReference type="Pfam" id="PF01609"/>
    </source>
</evidence>
<reference evidence="3" key="1">
    <citation type="submission" date="2017-09" db="EMBL/GenBank/DDBJ databases">
        <title>Depth-based differentiation of microbial function through sediment-hosted aquifers and enrichment of novel symbionts in the deep terrestrial subsurface.</title>
        <authorList>
            <person name="Probst A.J."/>
            <person name="Ladd B."/>
            <person name="Jarett J.K."/>
            <person name="Geller-Mcgrath D.E."/>
            <person name="Sieber C.M.K."/>
            <person name="Emerson J.B."/>
            <person name="Anantharaman K."/>
            <person name="Thomas B.C."/>
            <person name="Malmstrom R."/>
            <person name="Stieglmeier M."/>
            <person name="Klingl A."/>
            <person name="Woyke T."/>
            <person name="Ryan C.M."/>
            <person name="Banfield J.F."/>
        </authorList>
    </citation>
    <scope>NUCLEOTIDE SEQUENCE [LARGE SCALE GENOMIC DNA]</scope>
</reference>
<dbReference type="Pfam" id="PF01609">
    <property type="entry name" value="DDE_Tnp_1"/>
    <property type="match status" value="1"/>
</dbReference>
<organism evidence="2 3">
    <name type="scientific">Candidatus Shapirobacteria bacterium CG10_big_fil_rev_8_21_14_0_10_36_6</name>
    <dbReference type="NCBI Taxonomy" id="1974886"/>
    <lineage>
        <taxon>Bacteria</taxon>
        <taxon>Candidatus Shapironibacteriota</taxon>
    </lineage>
</organism>
<comment type="caution">
    <text evidence="2">The sequence shown here is derived from an EMBL/GenBank/DDBJ whole genome shotgun (WGS) entry which is preliminary data.</text>
</comment>